<dbReference type="OMA" id="QGKFANR"/>
<evidence type="ECO:0000313" key="13">
    <source>
        <dbReference type="Proteomes" id="UP000277928"/>
    </source>
</evidence>
<dbReference type="GO" id="GO:0005634">
    <property type="term" value="C:nucleus"/>
    <property type="evidence" value="ECO:0007669"/>
    <property type="project" value="UniProtKB-SubCell"/>
</dbReference>
<evidence type="ECO:0000256" key="8">
    <source>
        <dbReference type="ARBA" id="ARBA00023269"/>
    </source>
</evidence>
<evidence type="ECO:0000259" key="11">
    <source>
        <dbReference type="Pfam" id="PF16211"/>
    </source>
</evidence>
<evidence type="ECO:0000259" key="10">
    <source>
        <dbReference type="Pfam" id="PF00125"/>
    </source>
</evidence>
<dbReference type="PRINTS" id="PR00620">
    <property type="entry name" value="HISTONEH2A"/>
</dbReference>
<dbReference type="FunFam" id="1.10.20.10:FF:000093">
    <property type="entry name" value="Histone H2A"/>
    <property type="match status" value="1"/>
</dbReference>
<dbReference type="EMBL" id="UYRX01001733">
    <property type="protein sequence ID" value="VDM92032.1"/>
    <property type="molecule type" value="Genomic_DNA"/>
</dbReference>
<dbReference type="CDD" id="cd00074">
    <property type="entry name" value="HFD_H2A"/>
    <property type="match status" value="1"/>
</dbReference>
<keyword evidence="8 9" id="KW-0544">Nucleosome core</keyword>
<dbReference type="GO" id="GO:0046982">
    <property type="term" value="F:protein heterodimerization activity"/>
    <property type="evidence" value="ECO:0007669"/>
    <property type="project" value="InterPro"/>
</dbReference>
<feature type="domain" description="Core Histone H2A/H2B/H3" evidence="10">
    <location>
        <begin position="6"/>
        <end position="81"/>
    </location>
</feature>
<evidence type="ECO:0000313" key="12">
    <source>
        <dbReference type="EMBL" id="VDM92032.1"/>
    </source>
</evidence>
<gene>
    <name evidence="12" type="ORF">NLS_LOCUS9597</name>
</gene>
<dbReference type="InterPro" id="IPR032454">
    <property type="entry name" value="Histone_H2A_C"/>
</dbReference>
<dbReference type="InterPro" id="IPR009072">
    <property type="entry name" value="Histone-fold"/>
</dbReference>
<keyword evidence="6 9" id="KW-0238">DNA-binding</keyword>
<dbReference type="AlphaFoldDB" id="A0A3P7K3J0"/>
<sequence length="124" mass="13832">MSMVKKKRTKSIRAGLQFPVCRFHRSLRQGKFANRIGATASVYLAAMLQYLVTELLELAGNAARDNKRKRISPQHIQLAIRRDSELDVLLSNVTISRGGVVPNINPALLPKRLSDMSSTSRKST</sequence>
<dbReference type="InterPro" id="IPR032458">
    <property type="entry name" value="Histone_H2A_CS"/>
</dbReference>
<dbReference type="Pfam" id="PF00125">
    <property type="entry name" value="Histone"/>
    <property type="match status" value="1"/>
</dbReference>
<dbReference type="STRING" id="42156.A0A3P7K3J0"/>
<accession>A0A3P7K3J0</accession>
<evidence type="ECO:0000256" key="1">
    <source>
        <dbReference type="ARBA" id="ARBA00004123"/>
    </source>
</evidence>
<dbReference type="GO" id="GO:0000786">
    <property type="term" value="C:nucleosome"/>
    <property type="evidence" value="ECO:0007669"/>
    <property type="project" value="UniProtKB-KW"/>
</dbReference>
<dbReference type="PROSITE" id="PS00046">
    <property type="entry name" value="HISTONE_H2A"/>
    <property type="match status" value="1"/>
</dbReference>
<dbReference type="InterPro" id="IPR007125">
    <property type="entry name" value="H2A/H2B/H3"/>
</dbReference>
<comment type="subcellular location">
    <subcellularLocation>
        <location evidence="2">Chromosome</location>
    </subcellularLocation>
    <subcellularLocation>
        <location evidence="1 9">Nucleus</location>
    </subcellularLocation>
</comment>
<proteinExistence type="inferred from homology"/>
<evidence type="ECO:0000256" key="9">
    <source>
        <dbReference type="RuleBase" id="RU003767"/>
    </source>
</evidence>
<name>A0A3P7K3J0_LITSI</name>
<comment type="subunit">
    <text evidence="9">The nucleosome is a histone octamer containing two molecules each of H2A, H2B, H3 and H4 assembled in one H3-H4 heterotetramer and two H2A-H2B heterodimers. The octamer wraps approximately 147 bp of DNA.</text>
</comment>
<dbReference type="GO" id="GO:0003677">
    <property type="term" value="F:DNA binding"/>
    <property type="evidence" value="ECO:0007669"/>
    <property type="project" value="UniProtKB-KW"/>
</dbReference>
<evidence type="ECO:0000256" key="4">
    <source>
        <dbReference type="ARBA" id="ARBA00022454"/>
    </source>
</evidence>
<evidence type="ECO:0000256" key="5">
    <source>
        <dbReference type="ARBA" id="ARBA00022499"/>
    </source>
</evidence>
<keyword evidence="5" id="KW-1017">Isopeptide bond</keyword>
<keyword evidence="4 9" id="KW-0158">Chromosome</keyword>
<evidence type="ECO:0000256" key="6">
    <source>
        <dbReference type="ARBA" id="ARBA00023125"/>
    </source>
</evidence>
<comment type="similarity">
    <text evidence="3 9">Belongs to the histone H2A family.</text>
</comment>
<protein>
    <recommendedName>
        <fullName evidence="9">Histone H2A</fullName>
    </recommendedName>
</protein>
<evidence type="ECO:0000256" key="3">
    <source>
        <dbReference type="ARBA" id="ARBA00010691"/>
    </source>
</evidence>
<dbReference type="OrthoDB" id="5918422at2759"/>
<dbReference type="GO" id="GO:0030527">
    <property type="term" value="F:structural constituent of chromatin"/>
    <property type="evidence" value="ECO:0007669"/>
    <property type="project" value="InterPro"/>
</dbReference>
<dbReference type="Proteomes" id="UP000277928">
    <property type="component" value="Unassembled WGS sequence"/>
</dbReference>
<organism evidence="12 13">
    <name type="scientific">Litomosoides sigmodontis</name>
    <name type="common">Filarial nematode worm</name>
    <dbReference type="NCBI Taxonomy" id="42156"/>
    <lineage>
        <taxon>Eukaryota</taxon>
        <taxon>Metazoa</taxon>
        <taxon>Ecdysozoa</taxon>
        <taxon>Nematoda</taxon>
        <taxon>Chromadorea</taxon>
        <taxon>Rhabditida</taxon>
        <taxon>Spirurina</taxon>
        <taxon>Spiruromorpha</taxon>
        <taxon>Filarioidea</taxon>
        <taxon>Onchocercidae</taxon>
        <taxon>Litomosoides</taxon>
    </lineage>
</organism>
<feature type="domain" description="Histone H2A C-terminal" evidence="11">
    <location>
        <begin position="85"/>
        <end position="112"/>
    </location>
</feature>
<reference evidence="12 13" key="1">
    <citation type="submission" date="2018-08" db="EMBL/GenBank/DDBJ databases">
        <authorList>
            <person name="Laetsch R D."/>
            <person name="Stevens L."/>
            <person name="Kumar S."/>
            <person name="Blaxter L. M."/>
        </authorList>
    </citation>
    <scope>NUCLEOTIDE SEQUENCE [LARGE SCALE GENOMIC DNA]</scope>
</reference>
<dbReference type="InterPro" id="IPR002119">
    <property type="entry name" value="Histone_H2A"/>
</dbReference>
<dbReference type="Pfam" id="PF16211">
    <property type="entry name" value="Histone_H2A_C"/>
    <property type="match status" value="1"/>
</dbReference>
<dbReference type="SMART" id="SM00414">
    <property type="entry name" value="H2A"/>
    <property type="match status" value="1"/>
</dbReference>
<keyword evidence="13" id="KW-1185">Reference proteome</keyword>
<dbReference type="PANTHER" id="PTHR23430">
    <property type="entry name" value="HISTONE H2A"/>
    <property type="match status" value="1"/>
</dbReference>
<keyword evidence="7 9" id="KW-0539">Nucleus</keyword>
<dbReference type="Gene3D" id="1.10.20.10">
    <property type="entry name" value="Histone, subunit A"/>
    <property type="match status" value="1"/>
</dbReference>
<evidence type="ECO:0000256" key="2">
    <source>
        <dbReference type="ARBA" id="ARBA00004286"/>
    </source>
</evidence>
<dbReference type="SUPFAM" id="SSF47113">
    <property type="entry name" value="Histone-fold"/>
    <property type="match status" value="1"/>
</dbReference>
<evidence type="ECO:0000256" key="7">
    <source>
        <dbReference type="ARBA" id="ARBA00023242"/>
    </source>
</evidence>